<protein>
    <recommendedName>
        <fullName evidence="3">Porin</fullName>
    </recommendedName>
</protein>
<sequence length="381" mass="42983">MSLSYRYLSRLSLITLLLLRLSFSLTSWELQTRLEADALIQNRTPDLGWQVVGLVSARMAITHRTKQMRVEVTPEFTQIGLTSSFGFYRAFWRANFGQHFRMTLGKAPITWGRGYYYNTGDLFYSASSSGNTLSDNNFRDNARWLINFYIPLGRFSYIEVVGATGSGERSIVSINNATGAVTGMQNDSFHYRNLAGGVRAQFQWLGIQTELATAYLGDRESLRHAVTFSGGIAQTVDWFIGGRYDWNPHQQIATKEAFELSAGLSLPWTFQNRQRLTFALESIIRPYGKWQRSADAGVEDYGAELFAQLTYQPISLMSLTTRVVFSPIDLSSYIFGEVAFYPIQDLSIFLGVGAQVGSNPAIFQQKNPNSISIYLRSVYTF</sequence>
<accession>A0A968KTG9</accession>
<comment type="caution">
    <text evidence="1">The sequence shown here is derived from an EMBL/GenBank/DDBJ whole genome shotgun (WGS) entry which is preliminary data.</text>
</comment>
<evidence type="ECO:0008006" key="3">
    <source>
        <dbReference type="Google" id="ProtNLM"/>
    </source>
</evidence>
<name>A0A968KTG9_9SPIO</name>
<keyword evidence="2" id="KW-1185">Reference proteome</keyword>
<gene>
    <name evidence="1" type="ORF">HCT14_07920</name>
</gene>
<evidence type="ECO:0000313" key="2">
    <source>
        <dbReference type="Proteomes" id="UP000711995"/>
    </source>
</evidence>
<reference evidence="1 2" key="1">
    <citation type="submission" date="2020-03" db="EMBL/GenBank/DDBJ databases">
        <title>Spirochaetal bacteria isolated from arthropods constitute a novel genus Entomospira genus novum within the order Spirochaetales.</title>
        <authorList>
            <person name="Grana-Miraglia L."/>
            <person name="Sikutova S."/>
            <person name="Fingerle V."/>
            <person name="Sing A."/>
            <person name="Castillo-Ramirez S."/>
            <person name="Margos G."/>
            <person name="Rudolf I."/>
        </authorList>
    </citation>
    <scope>NUCLEOTIDE SEQUENCE [LARGE SCALE GENOMIC DNA]</scope>
    <source>
        <strain evidence="1 2">BR193</strain>
    </source>
</reference>
<dbReference type="Proteomes" id="UP000711995">
    <property type="component" value="Unassembled WGS sequence"/>
</dbReference>
<dbReference type="AlphaFoldDB" id="A0A968KTG9"/>
<dbReference type="EMBL" id="JAATLJ010000003">
    <property type="protein sequence ID" value="NIZ41432.1"/>
    <property type="molecule type" value="Genomic_DNA"/>
</dbReference>
<evidence type="ECO:0000313" key="1">
    <source>
        <dbReference type="EMBL" id="NIZ41432.1"/>
    </source>
</evidence>
<dbReference type="RefSeq" id="WP_167701054.1">
    <property type="nucleotide sequence ID" value="NZ_CP118176.1"/>
</dbReference>
<organism evidence="1 2">
    <name type="scientific">Entomospira entomophila</name>
    <dbReference type="NCBI Taxonomy" id="2719988"/>
    <lineage>
        <taxon>Bacteria</taxon>
        <taxon>Pseudomonadati</taxon>
        <taxon>Spirochaetota</taxon>
        <taxon>Spirochaetia</taxon>
        <taxon>Spirochaetales</taxon>
        <taxon>Spirochaetaceae</taxon>
        <taxon>Entomospira</taxon>
    </lineage>
</organism>
<proteinExistence type="predicted"/>